<evidence type="ECO:0000256" key="4">
    <source>
        <dbReference type="ARBA" id="ARBA00023136"/>
    </source>
</evidence>
<dbReference type="GO" id="GO:0006874">
    <property type="term" value="P:intracellular calcium ion homeostasis"/>
    <property type="evidence" value="ECO:0007669"/>
    <property type="project" value="TreeGrafter"/>
</dbReference>
<accession>A0A7X0H512</accession>
<feature type="transmembrane region" description="Helical" evidence="5">
    <location>
        <begin position="282"/>
        <end position="306"/>
    </location>
</feature>
<dbReference type="InterPro" id="IPR004837">
    <property type="entry name" value="NaCa_Exmemb"/>
</dbReference>
<keyword evidence="8" id="KW-1185">Reference proteome</keyword>
<dbReference type="Gene3D" id="1.20.1420.30">
    <property type="entry name" value="NCX, central ion-binding region"/>
    <property type="match status" value="1"/>
</dbReference>
<dbReference type="InterPro" id="IPR044880">
    <property type="entry name" value="NCX_ion-bd_dom_sf"/>
</dbReference>
<dbReference type="RefSeq" id="WP_184676996.1">
    <property type="nucleotide sequence ID" value="NZ_JACHGY010000001.1"/>
</dbReference>
<evidence type="ECO:0000313" key="8">
    <source>
        <dbReference type="Proteomes" id="UP000541810"/>
    </source>
</evidence>
<reference evidence="7 8" key="1">
    <citation type="submission" date="2020-08" db="EMBL/GenBank/DDBJ databases">
        <title>Genomic Encyclopedia of Type Strains, Phase IV (KMG-IV): sequencing the most valuable type-strain genomes for metagenomic binning, comparative biology and taxonomic classification.</title>
        <authorList>
            <person name="Goeker M."/>
        </authorList>
    </citation>
    <scope>NUCLEOTIDE SEQUENCE [LARGE SCALE GENOMIC DNA]</scope>
    <source>
        <strain evidence="7 8">DSM 103725</strain>
    </source>
</reference>
<evidence type="ECO:0000256" key="2">
    <source>
        <dbReference type="ARBA" id="ARBA00022692"/>
    </source>
</evidence>
<dbReference type="AlphaFoldDB" id="A0A7X0H512"/>
<feature type="transmembrane region" description="Helical" evidence="5">
    <location>
        <begin position="312"/>
        <end position="335"/>
    </location>
</feature>
<feature type="transmembrane region" description="Helical" evidence="5">
    <location>
        <begin position="210"/>
        <end position="228"/>
    </location>
</feature>
<evidence type="ECO:0000259" key="6">
    <source>
        <dbReference type="Pfam" id="PF01699"/>
    </source>
</evidence>
<dbReference type="Proteomes" id="UP000541810">
    <property type="component" value="Unassembled WGS sequence"/>
</dbReference>
<dbReference type="Pfam" id="PF01699">
    <property type="entry name" value="Na_Ca_ex"/>
    <property type="match status" value="2"/>
</dbReference>
<feature type="transmembrane region" description="Helical" evidence="5">
    <location>
        <begin position="62"/>
        <end position="87"/>
    </location>
</feature>
<dbReference type="GO" id="GO:0008273">
    <property type="term" value="F:calcium, potassium:sodium antiporter activity"/>
    <property type="evidence" value="ECO:0007669"/>
    <property type="project" value="TreeGrafter"/>
</dbReference>
<gene>
    <name evidence="7" type="ORF">HNQ40_001223</name>
</gene>
<dbReference type="InterPro" id="IPR004481">
    <property type="entry name" value="K/Na/Ca-exchanger"/>
</dbReference>
<dbReference type="PANTHER" id="PTHR10846">
    <property type="entry name" value="SODIUM/POTASSIUM/CALCIUM EXCHANGER"/>
    <property type="match status" value="1"/>
</dbReference>
<evidence type="ECO:0000256" key="5">
    <source>
        <dbReference type="SAM" id="Phobius"/>
    </source>
</evidence>
<feature type="transmembrane region" description="Helical" evidence="5">
    <location>
        <begin position="99"/>
        <end position="119"/>
    </location>
</feature>
<feature type="domain" description="Sodium/calcium exchanger membrane region" evidence="6">
    <location>
        <begin position="214"/>
        <end position="364"/>
    </location>
</feature>
<protein>
    <submittedName>
        <fullName evidence="7">Cation:H+ antiporter</fullName>
    </submittedName>
</protein>
<evidence type="ECO:0000256" key="3">
    <source>
        <dbReference type="ARBA" id="ARBA00022989"/>
    </source>
</evidence>
<keyword evidence="4 5" id="KW-0472">Membrane</keyword>
<feature type="transmembrane region" description="Helical" evidence="5">
    <location>
        <begin position="248"/>
        <end position="270"/>
    </location>
</feature>
<dbReference type="GO" id="GO:0005886">
    <property type="term" value="C:plasma membrane"/>
    <property type="evidence" value="ECO:0007669"/>
    <property type="project" value="TreeGrafter"/>
</dbReference>
<feature type="transmembrane region" description="Helical" evidence="5">
    <location>
        <begin position="20"/>
        <end position="41"/>
    </location>
</feature>
<proteinExistence type="predicted"/>
<keyword evidence="2 5" id="KW-0812">Transmembrane</keyword>
<feature type="domain" description="Sodium/calcium exchanger membrane region" evidence="6">
    <location>
        <begin position="29"/>
        <end position="177"/>
    </location>
</feature>
<sequence length="368" mass="38096">MPNTLTPIAASLMPAGIEHWLQEQSVVVLLVLAAFAMAVVIKGADWLVEGAAGIAKKLGMPEVVVGATIVSLGTTSPEAAVSVLAAFNGDAGLAIGNGVGSIIADTGLIFGLGCLMTRLPADKFVLSRQGWVQVGSAVILAGLCYFLWAIQGNDATIPRIAGIGFVVLLVGYLAISIKWARAHPSGEPHVVEETDGTVHTDHEIHAERGLGLLFGMGLAGLALVIASGDLLVGSVTIVAERWNVPDAVIASTIVALGTSLPELVTGLTAIRKGHPELLVGNVIGADILNVLFVIGVSACAAPLPLIDLSAEMPAIILLVMLPTMLIMLFYFRGCIALASSKGSFSKWMGVPLVAMYFAYLIVSYAVSV</sequence>
<name>A0A7X0H512_9BACT</name>
<comment type="caution">
    <text evidence="7">The sequence shown here is derived from an EMBL/GenBank/DDBJ whole genome shotgun (WGS) entry which is preliminary data.</text>
</comment>
<comment type="subcellular location">
    <subcellularLocation>
        <location evidence="1">Membrane</location>
        <topology evidence="1">Multi-pass membrane protein</topology>
    </subcellularLocation>
</comment>
<feature type="transmembrane region" description="Helical" evidence="5">
    <location>
        <begin position="131"/>
        <end position="150"/>
    </location>
</feature>
<feature type="transmembrane region" description="Helical" evidence="5">
    <location>
        <begin position="156"/>
        <end position="175"/>
    </location>
</feature>
<organism evidence="7 8">
    <name type="scientific">Algisphaera agarilytica</name>
    <dbReference type="NCBI Taxonomy" id="1385975"/>
    <lineage>
        <taxon>Bacteria</taxon>
        <taxon>Pseudomonadati</taxon>
        <taxon>Planctomycetota</taxon>
        <taxon>Phycisphaerae</taxon>
        <taxon>Phycisphaerales</taxon>
        <taxon>Phycisphaeraceae</taxon>
        <taxon>Algisphaera</taxon>
    </lineage>
</organism>
<dbReference type="EMBL" id="JACHGY010000001">
    <property type="protein sequence ID" value="MBB6429417.1"/>
    <property type="molecule type" value="Genomic_DNA"/>
</dbReference>
<evidence type="ECO:0000256" key="1">
    <source>
        <dbReference type="ARBA" id="ARBA00004141"/>
    </source>
</evidence>
<dbReference type="GO" id="GO:0005262">
    <property type="term" value="F:calcium channel activity"/>
    <property type="evidence" value="ECO:0007669"/>
    <property type="project" value="TreeGrafter"/>
</dbReference>
<feature type="transmembrane region" description="Helical" evidence="5">
    <location>
        <begin position="347"/>
        <end position="366"/>
    </location>
</feature>
<keyword evidence="3 5" id="KW-1133">Transmembrane helix</keyword>
<evidence type="ECO:0000313" key="7">
    <source>
        <dbReference type="EMBL" id="MBB6429417.1"/>
    </source>
</evidence>
<dbReference type="PANTHER" id="PTHR10846:SF8">
    <property type="entry name" value="INNER MEMBRANE PROTEIN YRBG"/>
    <property type="match status" value="1"/>
</dbReference>